<dbReference type="PANTHER" id="PTHR45138">
    <property type="entry name" value="REGULATORY COMPONENTS OF SENSORY TRANSDUCTION SYSTEM"/>
    <property type="match status" value="1"/>
</dbReference>
<name>A0A0R1Q9B9_9LACO</name>
<accession>A0A0R1Q9B9</accession>
<dbReference type="NCBIfam" id="TIGR00254">
    <property type="entry name" value="GGDEF"/>
    <property type="match status" value="1"/>
</dbReference>
<dbReference type="InterPro" id="IPR043128">
    <property type="entry name" value="Rev_trsase/Diguanyl_cyclase"/>
</dbReference>
<protein>
    <submittedName>
        <fullName evidence="2">Diguanylate cyclase phosphodiesterase domain-containing protein</fullName>
    </submittedName>
</protein>
<dbReference type="InterPro" id="IPR050469">
    <property type="entry name" value="Diguanylate_Cyclase"/>
</dbReference>
<dbReference type="SMART" id="SM00267">
    <property type="entry name" value="GGDEF"/>
    <property type="match status" value="1"/>
</dbReference>
<dbReference type="GO" id="GO:1902201">
    <property type="term" value="P:negative regulation of bacterial-type flagellum-dependent cell motility"/>
    <property type="evidence" value="ECO:0007669"/>
    <property type="project" value="TreeGrafter"/>
</dbReference>
<dbReference type="OrthoDB" id="9759607at2"/>
<comment type="caution">
    <text evidence="2">The sequence shown here is derived from an EMBL/GenBank/DDBJ whole genome shotgun (WGS) entry which is preliminary data.</text>
</comment>
<dbReference type="GO" id="GO:0005886">
    <property type="term" value="C:plasma membrane"/>
    <property type="evidence" value="ECO:0007669"/>
    <property type="project" value="TreeGrafter"/>
</dbReference>
<evidence type="ECO:0000313" key="3">
    <source>
        <dbReference type="Proteomes" id="UP000051790"/>
    </source>
</evidence>
<dbReference type="PROSITE" id="PS50887">
    <property type="entry name" value="GGDEF"/>
    <property type="match status" value="1"/>
</dbReference>
<dbReference type="Proteomes" id="UP000051790">
    <property type="component" value="Unassembled WGS sequence"/>
</dbReference>
<dbReference type="PATRIC" id="fig|1423769.4.peg.2894"/>
<dbReference type="CDD" id="cd01949">
    <property type="entry name" value="GGDEF"/>
    <property type="match status" value="1"/>
</dbReference>
<dbReference type="Gene3D" id="3.30.70.270">
    <property type="match status" value="1"/>
</dbReference>
<dbReference type="EMBL" id="AZEU01000305">
    <property type="protein sequence ID" value="KRL38965.1"/>
    <property type="molecule type" value="Genomic_DNA"/>
</dbReference>
<proteinExistence type="predicted"/>
<reference evidence="2 3" key="1">
    <citation type="journal article" date="2015" name="Genome Announc.">
        <title>Expanding the biotechnology potential of lactobacilli through comparative genomics of 213 strains and associated genera.</title>
        <authorList>
            <person name="Sun Z."/>
            <person name="Harris H.M."/>
            <person name="McCann A."/>
            <person name="Guo C."/>
            <person name="Argimon S."/>
            <person name="Zhang W."/>
            <person name="Yang X."/>
            <person name="Jeffery I.B."/>
            <person name="Cooney J.C."/>
            <person name="Kagawa T.F."/>
            <person name="Liu W."/>
            <person name="Song Y."/>
            <person name="Salvetti E."/>
            <person name="Wrobel A."/>
            <person name="Rasinkangas P."/>
            <person name="Parkhill J."/>
            <person name="Rea M.C."/>
            <person name="O'Sullivan O."/>
            <person name="Ritari J."/>
            <person name="Douillard F.P."/>
            <person name="Paul Ross R."/>
            <person name="Yang R."/>
            <person name="Briner A.E."/>
            <person name="Felis G.E."/>
            <person name="de Vos W.M."/>
            <person name="Barrangou R."/>
            <person name="Klaenhammer T.R."/>
            <person name="Caufield P.W."/>
            <person name="Cui Y."/>
            <person name="Zhang H."/>
            <person name="O'Toole P.W."/>
        </authorList>
    </citation>
    <scope>NUCLEOTIDE SEQUENCE [LARGE SCALE GENOMIC DNA]</scope>
    <source>
        <strain evidence="2 3">DSM 13343</strain>
    </source>
</reference>
<dbReference type="InterPro" id="IPR029787">
    <property type="entry name" value="Nucleotide_cyclase"/>
</dbReference>
<dbReference type="RefSeq" id="WP_056965078.1">
    <property type="nucleotide sequence ID" value="NZ_AZEU01000305.1"/>
</dbReference>
<dbReference type="SUPFAM" id="SSF55073">
    <property type="entry name" value="Nucleotide cyclase"/>
    <property type="match status" value="1"/>
</dbReference>
<organism evidence="2 3">
    <name type="scientific">Lacticaseibacillus manihotivorans DSM 13343 = JCM 12514</name>
    <dbReference type="NCBI Taxonomy" id="1423769"/>
    <lineage>
        <taxon>Bacteria</taxon>
        <taxon>Bacillati</taxon>
        <taxon>Bacillota</taxon>
        <taxon>Bacilli</taxon>
        <taxon>Lactobacillales</taxon>
        <taxon>Lactobacillaceae</taxon>
        <taxon>Lacticaseibacillus</taxon>
    </lineage>
</organism>
<dbReference type="FunFam" id="3.30.70.270:FF:000001">
    <property type="entry name" value="Diguanylate cyclase domain protein"/>
    <property type="match status" value="1"/>
</dbReference>
<dbReference type="GO" id="GO:0043709">
    <property type="term" value="P:cell adhesion involved in single-species biofilm formation"/>
    <property type="evidence" value="ECO:0007669"/>
    <property type="project" value="TreeGrafter"/>
</dbReference>
<evidence type="ECO:0000259" key="1">
    <source>
        <dbReference type="PROSITE" id="PS50887"/>
    </source>
</evidence>
<dbReference type="InterPro" id="IPR000160">
    <property type="entry name" value="GGDEF_dom"/>
</dbReference>
<feature type="domain" description="GGDEF" evidence="1">
    <location>
        <begin position="95"/>
        <end position="233"/>
    </location>
</feature>
<gene>
    <name evidence="2" type="ORF">FD01_GL002685</name>
</gene>
<dbReference type="GO" id="GO:0052621">
    <property type="term" value="F:diguanylate cyclase activity"/>
    <property type="evidence" value="ECO:0007669"/>
    <property type="project" value="TreeGrafter"/>
</dbReference>
<dbReference type="AlphaFoldDB" id="A0A0R1Q9B9"/>
<dbReference type="Pfam" id="PF00990">
    <property type="entry name" value="GGDEF"/>
    <property type="match status" value="1"/>
</dbReference>
<keyword evidence="3" id="KW-1185">Reference proteome</keyword>
<sequence length="244" mass="27470">MNNPGLAVFGVALTILGPDNLIQQVSPGIIVAQVFQVVVEAAVVRGYGTLIHMQAARMKHFAHDAMYDDLTGLQNFRAFTENLENTFLRYRARGVKFALYTLDIDHFKRINDTYGHLYGNKVLQAVAKQLQDTMNAVGYQNDLYRTGGEEFTILVYDINDSLEEAERITRMIQANIAKLAFEVGAGSRHVTVSIGEDRVLAGDESHLEVYRRADEYLYRSKQNGRNAITLRGKTLDRLNHESPC</sequence>
<dbReference type="PANTHER" id="PTHR45138:SF9">
    <property type="entry name" value="DIGUANYLATE CYCLASE DGCM-RELATED"/>
    <property type="match status" value="1"/>
</dbReference>
<evidence type="ECO:0000313" key="2">
    <source>
        <dbReference type="EMBL" id="KRL38965.1"/>
    </source>
</evidence>